<evidence type="ECO:0000256" key="1">
    <source>
        <dbReference type="ARBA" id="ARBA00010088"/>
    </source>
</evidence>
<reference evidence="5 6" key="1">
    <citation type="submission" date="2019-08" db="EMBL/GenBank/DDBJ databases">
        <title>Professor.</title>
        <authorList>
            <person name="Park J.S."/>
        </authorList>
    </citation>
    <scope>NUCLEOTIDE SEQUENCE [LARGE SCALE GENOMIC DNA]</scope>
    <source>
        <strain evidence="5 6">176CP5-101</strain>
    </source>
</reference>
<dbReference type="AlphaFoldDB" id="A0A5C8V9E8"/>
<dbReference type="EMBL" id="VRUR01000001">
    <property type="protein sequence ID" value="TXN38297.1"/>
    <property type="molecule type" value="Genomic_DNA"/>
</dbReference>
<name>A0A5C8V9E8_9FLAO</name>
<dbReference type="GO" id="GO:0016020">
    <property type="term" value="C:membrane"/>
    <property type="evidence" value="ECO:0007669"/>
    <property type="project" value="TreeGrafter"/>
</dbReference>
<dbReference type="Proteomes" id="UP000321456">
    <property type="component" value="Unassembled WGS sequence"/>
</dbReference>
<dbReference type="InterPro" id="IPR000073">
    <property type="entry name" value="AB_hydrolase_1"/>
</dbReference>
<organism evidence="5 6">
    <name type="scientific">Flagellimonas hymeniacidonis</name>
    <dbReference type="NCBI Taxonomy" id="2603628"/>
    <lineage>
        <taxon>Bacteria</taxon>
        <taxon>Pseudomonadati</taxon>
        <taxon>Bacteroidota</taxon>
        <taxon>Flavobacteriia</taxon>
        <taxon>Flavobacteriales</taxon>
        <taxon>Flavobacteriaceae</taxon>
        <taxon>Flagellimonas</taxon>
    </lineage>
</organism>
<evidence type="ECO:0000259" key="3">
    <source>
        <dbReference type="Pfam" id="PF00561"/>
    </source>
</evidence>
<evidence type="ECO:0000256" key="2">
    <source>
        <dbReference type="ARBA" id="ARBA00022801"/>
    </source>
</evidence>
<dbReference type="InterPro" id="IPR050266">
    <property type="entry name" value="AB_hydrolase_sf"/>
</dbReference>
<dbReference type="GO" id="GO:0008233">
    <property type="term" value="F:peptidase activity"/>
    <property type="evidence" value="ECO:0007669"/>
    <property type="project" value="InterPro"/>
</dbReference>
<dbReference type="RefSeq" id="WP_147743154.1">
    <property type="nucleotide sequence ID" value="NZ_VRUR01000001.1"/>
</dbReference>
<accession>A0A5C8V9E8</accession>
<dbReference type="SUPFAM" id="SSF53474">
    <property type="entry name" value="alpha/beta-Hydrolases"/>
    <property type="match status" value="2"/>
</dbReference>
<dbReference type="PRINTS" id="PR00111">
    <property type="entry name" value="ABHYDROLASE"/>
</dbReference>
<dbReference type="Pfam" id="PF20434">
    <property type="entry name" value="BD-FAE"/>
    <property type="match status" value="1"/>
</dbReference>
<feature type="domain" description="AB hydrolase-1" evidence="3">
    <location>
        <begin position="344"/>
        <end position="589"/>
    </location>
</feature>
<dbReference type="PRINTS" id="PR00793">
    <property type="entry name" value="PROAMNOPTASE"/>
</dbReference>
<dbReference type="GO" id="GO:0006508">
    <property type="term" value="P:proteolysis"/>
    <property type="evidence" value="ECO:0007669"/>
    <property type="project" value="InterPro"/>
</dbReference>
<dbReference type="InterPro" id="IPR002410">
    <property type="entry name" value="Peptidase_S33"/>
</dbReference>
<proteinExistence type="inferred from homology"/>
<feature type="domain" description="BD-FAE-like" evidence="4">
    <location>
        <begin position="72"/>
        <end position="261"/>
    </location>
</feature>
<dbReference type="InterPro" id="IPR049492">
    <property type="entry name" value="BD-FAE-like_dom"/>
</dbReference>
<sequence>MIDLTLFNSLLMFNRVVLLLFIVQFGTVYGCTAGIQNREELVINQIIKNEIKEFYDIPYYTGKEADSIKHKLNLFIPRTVDNPPIVLWIHGGAWAFGGRKFETDLARSFAKEGIAVAAISYRHSPATWKNPKWNSGVQHPEHIKDVAKAFSWVYDNAASYGYDKHSIFVSGFSAGAHLSALLAMDPRYLTNEGRSIREIRAAIPIAGAYDLVAYYNSHLRYNGKGMADSHVKGVFGNSMEGINNASPTKYMDNQWVPQLVISERETYDYTLLYENEAKKADYRTMEFHHVKNRNHNGLYQDLKNNESQNKKLIIDYIKNNRANYRYLNRDGFKLAYKIFGNGEPVFLLNGGPGFSSHNFQSLAGKIAKEAQKQVVLFDQRGTGYSELLTPNPSNISLNLMVDDLEALREYLNFDQISLMGQSFGGIYAMAYTAKYPENVDKIVLSHSAGMNMEFMQDVDERLNNSLSSQDHELLDKSMSENNPDISSKLRYKALSSGYVFNKENKEKVYRGLAFNSKFYPEINRLMWQDMRSNYNVVNAMKSIKSPVLIIHGDNDIVNPKHARHTHMTIPNSKLVLLENCVHYGWIDNPEVYFREVLSFLKTS</sequence>
<dbReference type="Pfam" id="PF00561">
    <property type="entry name" value="Abhydrolase_1"/>
    <property type="match status" value="1"/>
</dbReference>
<dbReference type="PANTHER" id="PTHR43798">
    <property type="entry name" value="MONOACYLGLYCEROL LIPASE"/>
    <property type="match status" value="1"/>
</dbReference>
<comment type="similarity">
    <text evidence="1">Belongs to the peptidase S33 family.</text>
</comment>
<dbReference type="PANTHER" id="PTHR43798:SF33">
    <property type="entry name" value="HYDROLASE, PUTATIVE (AFU_ORTHOLOGUE AFUA_2G14860)-RELATED"/>
    <property type="match status" value="1"/>
</dbReference>
<keyword evidence="6" id="KW-1185">Reference proteome</keyword>
<dbReference type="InterPro" id="IPR029058">
    <property type="entry name" value="AB_hydrolase_fold"/>
</dbReference>
<dbReference type="Gene3D" id="3.40.50.1820">
    <property type="entry name" value="alpha/beta hydrolase"/>
    <property type="match status" value="2"/>
</dbReference>
<keyword evidence="2 5" id="KW-0378">Hydrolase</keyword>
<evidence type="ECO:0000259" key="4">
    <source>
        <dbReference type="Pfam" id="PF20434"/>
    </source>
</evidence>
<evidence type="ECO:0000313" key="6">
    <source>
        <dbReference type="Proteomes" id="UP000321456"/>
    </source>
</evidence>
<protein>
    <submittedName>
        <fullName evidence="5">Alpha/beta fold hydrolase</fullName>
    </submittedName>
</protein>
<evidence type="ECO:0000313" key="5">
    <source>
        <dbReference type="EMBL" id="TXN38297.1"/>
    </source>
</evidence>
<comment type="caution">
    <text evidence="5">The sequence shown here is derived from an EMBL/GenBank/DDBJ whole genome shotgun (WGS) entry which is preliminary data.</text>
</comment>
<gene>
    <name evidence="5" type="ORF">FVB32_08380</name>
</gene>